<dbReference type="Gene3D" id="3.30.1330.60">
    <property type="entry name" value="OmpA-like domain"/>
    <property type="match status" value="1"/>
</dbReference>
<sequence length="680" mass="75010">MTWFAHSAWEKIWLLPLLLLLLAAAAPDSARAQGSTAGQVYTDARGGYQLGYPAGWQVMPGENHRTTFYVGPDWETTPATATISLHPLPDERKGLNLLQAGQLDSVWRYVTAGRPRARVYRLEERDEDRFQELRYDYAFDDSARVTGSGPRRTRVLGRRLWREGYEYRLEYRGPDGPDPYRAAAQQLLASLRLVSPGPPSRRPPPPPPQGCDDKFYGIAALRYTNDIWEDDCRTIHEFSSLDPAQPPIIHRRVLPFQSYALAKGFDNCLYAVSKSPTNTPELVYRYNPATRRGEYTSWRLPAQGPGGVWISGGTDDRGDLYFSTSDGNLLVRVQPASGQVSTVWSQDPLRRASYFKALGFAGAGTHANFCFDARRTIYQVYSTDGSLLRINVDSRQPAPDIQPLDGLPERGGYSGILLQNDEFGNRRLFLAGPKAIYQIDMDSKVVARIRRGVYTDLAGCNLFRKAADEPLSPAPVRAPWRGRVLDAVTLQPLPRAGLRLRPVTVSARADTALALTAGGAFSFPARPSNLYAAQLRLPGYVPLDTTFAAATGPYAQDVLLRPLGVGATLELENVQFARGQGELLTTSFPALDTLAALLTSSPGLTIELRGHTDNVGDPQKNVELSQRRVAAVKAYLVKRGVAPERISGVGLGGSEPKASNAQENTRRLNRRVEFRVTGLR</sequence>
<dbReference type="SUPFAM" id="SSF101898">
    <property type="entry name" value="NHL repeat"/>
    <property type="match status" value="1"/>
</dbReference>
<dbReference type="InterPro" id="IPR036737">
    <property type="entry name" value="OmpA-like_sf"/>
</dbReference>
<dbReference type="PANTHER" id="PTHR30329">
    <property type="entry name" value="STATOR ELEMENT OF FLAGELLAR MOTOR COMPLEX"/>
    <property type="match status" value="1"/>
</dbReference>
<evidence type="ECO:0000313" key="8">
    <source>
        <dbReference type="Proteomes" id="UP000198697"/>
    </source>
</evidence>
<dbReference type="InterPro" id="IPR050330">
    <property type="entry name" value="Bact_OuterMem_StrucFunc"/>
</dbReference>
<dbReference type="InterPro" id="IPR006664">
    <property type="entry name" value="OMP_bac"/>
</dbReference>
<organism evidence="7 8">
    <name type="scientific">Hymenobacter actinosclerus</name>
    <dbReference type="NCBI Taxonomy" id="82805"/>
    <lineage>
        <taxon>Bacteria</taxon>
        <taxon>Pseudomonadati</taxon>
        <taxon>Bacteroidota</taxon>
        <taxon>Cytophagia</taxon>
        <taxon>Cytophagales</taxon>
        <taxon>Hymenobacteraceae</taxon>
        <taxon>Hymenobacter</taxon>
    </lineage>
</organism>
<keyword evidence="3" id="KW-0998">Cell outer membrane</keyword>
<reference evidence="8" key="1">
    <citation type="submission" date="2016-10" db="EMBL/GenBank/DDBJ databases">
        <authorList>
            <person name="Varghese N."/>
            <person name="Submissions S."/>
        </authorList>
    </citation>
    <scope>NUCLEOTIDE SEQUENCE [LARGE SCALE GENOMIC DNA]</scope>
    <source>
        <strain evidence="8">DSM 15310</strain>
    </source>
</reference>
<evidence type="ECO:0000259" key="6">
    <source>
        <dbReference type="PROSITE" id="PS51123"/>
    </source>
</evidence>
<feature type="signal peptide" evidence="5">
    <location>
        <begin position="1"/>
        <end position="32"/>
    </location>
</feature>
<dbReference type="RefSeq" id="WP_092769883.1">
    <property type="nucleotide sequence ID" value="NZ_FOHS01000002.1"/>
</dbReference>
<feature type="domain" description="OmpA-like" evidence="6">
    <location>
        <begin position="563"/>
        <end position="680"/>
    </location>
</feature>
<dbReference type="OrthoDB" id="1490539at2"/>
<evidence type="ECO:0000256" key="1">
    <source>
        <dbReference type="ARBA" id="ARBA00004442"/>
    </source>
</evidence>
<dbReference type="PANTHER" id="PTHR30329:SF21">
    <property type="entry name" value="LIPOPROTEIN YIAD-RELATED"/>
    <property type="match status" value="1"/>
</dbReference>
<evidence type="ECO:0000256" key="3">
    <source>
        <dbReference type="ARBA" id="ARBA00023237"/>
    </source>
</evidence>
<dbReference type="EMBL" id="FOHS01000002">
    <property type="protein sequence ID" value="SET32365.1"/>
    <property type="molecule type" value="Genomic_DNA"/>
</dbReference>
<feature type="chain" id="PRO_5011766754" evidence="5">
    <location>
        <begin position="33"/>
        <end position="680"/>
    </location>
</feature>
<dbReference type="STRING" id="82805.SAMN04487998_1424"/>
<dbReference type="AlphaFoldDB" id="A0A1I0DJD1"/>
<dbReference type="SUPFAM" id="SSF103088">
    <property type="entry name" value="OmpA-like"/>
    <property type="match status" value="1"/>
</dbReference>
<dbReference type="CDD" id="cd07185">
    <property type="entry name" value="OmpA_C-like"/>
    <property type="match status" value="1"/>
</dbReference>
<proteinExistence type="predicted"/>
<evidence type="ECO:0000256" key="4">
    <source>
        <dbReference type="PROSITE-ProRule" id="PRU00473"/>
    </source>
</evidence>
<evidence type="ECO:0000313" key="7">
    <source>
        <dbReference type="EMBL" id="SET32365.1"/>
    </source>
</evidence>
<dbReference type="GO" id="GO:0009279">
    <property type="term" value="C:cell outer membrane"/>
    <property type="evidence" value="ECO:0007669"/>
    <property type="project" value="UniProtKB-SubCell"/>
</dbReference>
<dbReference type="Proteomes" id="UP000198697">
    <property type="component" value="Unassembled WGS sequence"/>
</dbReference>
<protein>
    <submittedName>
        <fullName evidence="7">OmpA family protein</fullName>
    </submittedName>
</protein>
<keyword evidence="8" id="KW-1185">Reference proteome</keyword>
<keyword evidence="5" id="KW-0732">Signal</keyword>
<name>A0A1I0DJD1_9BACT</name>
<accession>A0A1I0DJD1</accession>
<dbReference type="Pfam" id="PF00691">
    <property type="entry name" value="OmpA"/>
    <property type="match status" value="1"/>
</dbReference>
<evidence type="ECO:0000256" key="2">
    <source>
        <dbReference type="ARBA" id="ARBA00023136"/>
    </source>
</evidence>
<comment type="subcellular location">
    <subcellularLocation>
        <location evidence="1">Cell outer membrane</location>
    </subcellularLocation>
</comment>
<evidence type="ECO:0000256" key="5">
    <source>
        <dbReference type="SAM" id="SignalP"/>
    </source>
</evidence>
<dbReference type="InterPro" id="IPR006665">
    <property type="entry name" value="OmpA-like"/>
</dbReference>
<dbReference type="PROSITE" id="PS51123">
    <property type="entry name" value="OMPA_2"/>
    <property type="match status" value="1"/>
</dbReference>
<keyword evidence="2 4" id="KW-0472">Membrane</keyword>
<dbReference type="PRINTS" id="PR01021">
    <property type="entry name" value="OMPADOMAIN"/>
</dbReference>
<gene>
    <name evidence="7" type="ORF">SAMN04487998_1424</name>
</gene>